<dbReference type="PANTHER" id="PTHR24198">
    <property type="entry name" value="ANKYRIN REPEAT AND PROTEIN KINASE DOMAIN-CONTAINING PROTEIN"/>
    <property type="match status" value="1"/>
</dbReference>
<keyword evidence="7" id="KW-1185">Reference proteome</keyword>
<dbReference type="OrthoDB" id="20052at2759"/>
<feature type="non-terminal residue" evidence="6">
    <location>
        <position position="1172"/>
    </location>
</feature>
<feature type="region of interest" description="Disordered" evidence="5">
    <location>
        <begin position="1131"/>
        <end position="1172"/>
    </location>
</feature>
<dbReference type="STRING" id="1754191.A0A1Y1VNB3"/>
<proteinExistence type="predicted"/>
<dbReference type="InterPro" id="IPR002110">
    <property type="entry name" value="Ankyrin_rpt"/>
</dbReference>
<dbReference type="PROSITE" id="PS50297">
    <property type="entry name" value="ANK_REP_REGION"/>
    <property type="match status" value="1"/>
</dbReference>
<dbReference type="SUPFAM" id="SSF90250">
    <property type="entry name" value="Troponin coil-coiled subunits"/>
    <property type="match status" value="1"/>
</dbReference>
<feature type="compositionally biased region" description="Low complexity" evidence="5">
    <location>
        <begin position="1131"/>
        <end position="1143"/>
    </location>
</feature>
<dbReference type="EMBL" id="MCFH01000002">
    <property type="protein sequence ID" value="ORX59860.1"/>
    <property type="molecule type" value="Genomic_DNA"/>
</dbReference>
<evidence type="ECO:0000256" key="3">
    <source>
        <dbReference type="PROSITE-ProRule" id="PRU00023"/>
    </source>
</evidence>
<keyword evidence="2 3" id="KW-0040">ANK repeat</keyword>
<dbReference type="InterPro" id="IPR036770">
    <property type="entry name" value="Ankyrin_rpt-contain_sf"/>
</dbReference>
<organism evidence="6 7">
    <name type="scientific">Piromyces finnis</name>
    <dbReference type="NCBI Taxonomy" id="1754191"/>
    <lineage>
        <taxon>Eukaryota</taxon>
        <taxon>Fungi</taxon>
        <taxon>Fungi incertae sedis</taxon>
        <taxon>Chytridiomycota</taxon>
        <taxon>Chytridiomycota incertae sedis</taxon>
        <taxon>Neocallimastigomycetes</taxon>
        <taxon>Neocallimastigales</taxon>
        <taxon>Neocallimastigaceae</taxon>
        <taxon>Piromyces</taxon>
    </lineage>
</organism>
<dbReference type="SMART" id="SM00248">
    <property type="entry name" value="ANK"/>
    <property type="match status" value="3"/>
</dbReference>
<evidence type="ECO:0000256" key="2">
    <source>
        <dbReference type="ARBA" id="ARBA00023043"/>
    </source>
</evidence>
<accession>A0A1Y1VNB3</accession>
<keyword evidence="4" id="KW-0175">Coiled coil</keyword>
<feature type="coiled-coil region" evidence="4">
    <location>
        <begin position="912"/>
        <end position="939"/>
    </location>
</feature>
<dbReference type="PANTHER" id="PTHR24198:SF165">
    <property type="entry name" value="ANKYRIN REPEAT-CONTAINING PROTEIN-RELATED"/>
    <property type="match status" value="1"/>
</dbReference>
<reference evidence="6 7" key="1">
    <citation type="submission" date="2016-08" db="EMBL/GenBank/DDBJ databases">
        <title>Genomes of anaerobic fungi encode conserved fungal cellulosomes for biomass hydrolysis.</title>
        <authorList>
            <consortium name="DOE Joint Genome Institute"/>
            <person name="Haitjema C.H."/>
            <person name="Gilmore S.P."/>
            <person name="Henske J.K."/>
            <person name="Solomon K.V."/>
            <person name="De Groot R."/>
            <person name="Kuo A."/>
            <person name="Mondo S.J."/>
            <person name="Salamov A.A."/>
            <person name="Labutti K."/>
            <person name="Zhao Z."/>
            <person name="Chiniquy J."/>
            <person name="Barry K."/>
            <person name="Brewer H.M."/>
            <person name="Purvine S.O."/>
            <person name="Wright A.T."/>
            <person name="Boxma B."/>
            <person name="Van Alen T."/>
            <person name="Hackstein J.H."/>
            <person name="Baker S.E."/>
            <person name="Grigoriev I.V."/>
            <person name="O'Malley M.A."/>
        </authorList>
    </citation>
    <scope>NUCLEOTIDE SEQUENCE [LARGE SCALE GENOMIC DNA]</scope>
    <source>
        <strain evidence="7">finn</strain>
    </source>
</reference>
<dbReference type="Pfam" id="PF13637">
    <property type="entry name" value="Ank_4"/>
    <property type="match status" value="1"/>
</dbReference>
<name>A0A1Y1VNB3_9FUNG</name>
<dbReference type="SUPFAM" id="SSF48403">
    <property type="entry name" value="Ankyrin repeat"/>
    <property type="match status" value="1"/>
</dbReference>
<dbReference type="AlphaFoldDB" id="A0A1Y1VNB3"/>
<evidence type="ECO:0000256" key="1">
    <source>
        <dbReference type="ARBA" id="ARBA00022737"/>
    </source>
</evidence>
<feature type="coiled-coil region" evidence="4">
    <location>
        <begin position="448"/>
        <end position="531"/>
    </location>
</feature>
<feature type="repeat" description="ANK" evidence="3">
    <location>
        <begin position="161"/>
        <end position="193"/>
    </location>
</feature>
<evidence type="ECO:0000313" key="7">
    <source>
        <dbReference type="Proteomes" id="UP000193719"/>
    </source>
</evidence>
<evidence type="ECO:0000256" key="5">
    <source>
        <dbReference type="SAM" id="MobiDB-lite"/>
    </source>
</evidence>
<comment type="caution">
    <text evidence="6">The sequence shown here is derived from an EMBL/GenBank/DDBJ whole genome shotgun (WGS) entry which is preliminary data.</text>
</comment>
<gene>
    <name evidence="6" type="ORF">BCR36DRAFT_216118</name>
</gene>
<dbReference type="PROSITE" id="PS50088">
    <property type="entry name" value="ANK_REPEAT"/>
    <property type="match status" value="1"/>
</dbReference>
<dbReference type="Proteomes" id="UP000193719">
    <property type="component" value="Unassembled WGS sequence"/>
</dbReference>
<evidence type="ECO:0000256" key="4">
    <source>
        <dbReference type="SAM" id="Coils"/>
    </source>
</evidence>
<feature type="coiled-coil region" evidence="4">
    <location>
        <begin position="705"/>
        <end position="768"/>
    </location>
</feature>
<reference evidence="6 7" key="2">
    <citation type="submission" date="2016-08" db="EMBL/GenBank/DDBJ databases">
        <title>Pervasive Adenine N6-methylation of Active Genes in Fungi.</title>
        <authorList>
            <consortium name="DOE Joint Genome Institute"/>
            <person name="Mondo S.J."/>
            <person name="Dannebaum R.O."/>
            <person name="Kuo R.C."/>
            <person name="Labutti K."/>
            <person name="Haridas S."/>
            <person name="Kuo A."/>
            <person name="Salamov A."/>
            <person name="Ahrendt S.R."/>
            <person name="Lipzen A."/>
            <person name="Sullivan W."/>
            <person name="Andreopoulos W.B."/>
            <person name="Clum A."/>
            <person name="Lindquist E."/>
            <person name="Daum C."/>
            <person name="Ramamoorthy G.K."/>
            <person name="Gryganskyi A."/>
            <person name="Culley D."/>
            <person name="Magnuson J.K."/>
            <person name="James T.Y."/>
            <person name="O'Malley M.A."/>
            <person name="Stajich J.E."/>
            <person name="Spatafora J.W."/>
            <person name="Visel A."/>
            <person name="Grigoriev I.V."/>
        </authorList>
    </citation>
    <scope>NUCLEOTIDE SEQUENCE [LARGE SCALE GENOMIC DNA]</scope>
    <source>
        <strain evidence="7">finn</strain>
    </source>
</reference>
<keyword evidence="1" id="KW-0677">Repeat</keyword>
<dbReference type="InterPro" id="IPR038077">
    <property type="entry name" value="Troponin_sf"/>
</dbReference>
<feature type="compositionally biased region" description="Polar residues" evidence="5">
    <location>
        <begin position="1160"/>
        <end position="1172"/>
    </location>
</feature>
<feature type="coiled-coil region" evidence="4">
    <location>
        <begin position="301"/>
        <end position="328"/>
    </location>
</feature>
<protein>
    <submittedName>
        <fullName evidence="6">Ankyrin</fullName>
    </submittedName>
</protein>
<dbReference type="Gene3D" id="1.25.40.20">
    <property type="entry name" value="Ankyrin repeat-containing domain"/>
    <property type="match status" value="1"/>
</dbReference>
<evidence type="ECO:0000313" key="6">
    <source>
        <dbReference type="EMBL" id="ORX59860.1"/>
    </source>
</evidence>
<sequence>MKTFPNIEFKDPISIIKNTSKSLSEGMSIHHYSILRAIKYKDLTLLKNFLEGTSIRQINYIDPNNGLNLLQYICNTKPLYKESCLEIIKLLIKKGVDVNAKNSRSGRTSLHYLCKDIFGNSEKSIKNTLNDTQKNKIIQNISQAIKLLIQNGIDINCRDWNGNTALHYAVYINEISIIKVLVEDGNSLINIKNKNSETPIDICKDDKIKEYLLSHQTTNKKEKINRYCIDMKENNEDEDDFEEVVNIMYDILDERLKGSINTLKNLDDLYEIIDSDKNIHVLNNNLIEESNVLIDENFALMSENDNIIDKYEKEIDSLNQKIYQQEQENFDLNSKLYSQSKEMDELKFKYLSLYQLYSQQMLNFNKMYNLCNIQNESISRSPSLKNIQSIHRNSTISFDDNISEFSINMSKHDQFNFNSNITNDKHFSVSSPMSIASKIEPSHIEMKSEVIEANIEEIDNDINELNNMLSDLEERQIDIQQHLDLEEEEEDVYTNELKRLQEEELALINELNSLKLERKNLMNKLSVLSENDYNNKSDSISKSEDASALNEKLNNENDGDIRSHKEIIITPKKKLKQKPSQLLFDLLKTFNNEDILNGKVTIPSLSELESITSTKNISKLDEVEDEDSDNYDPDLSYIGREKKEIEAAILLNDINLEDNPDLRIVTKEDNQNDIKLDNYKIVNTKKLEDMFSTIRTHVNTIIKAYKQVVESKKQLEDQLNKSLAKENNDETLEIENLNKQIHHMDEEINRISKIIDQLNQEKDEVNNERFIEFRDLNSITEILFGLEYIIFDNKKNSLNKLRSQKNIELCTGIYNISINSILYSIQHMLQELQIDIPNIPETVNSLQNLKLMIIKQHQSEYKEDQLISSSDDNVLNEQANSNYHEKIQSLLSAIYSSLKLLSNAFESIFYFTKNISTSNAKLQKELKELEEYFENVILIPSVKNHLHANQINYDSTKMNTKFFNNNTNNNNSNSNILLNKNNAAINSELYQNMRNEAIIKNSNIFNNNVGINPNMSGMNNSFSALPPNNTNQNGYSNTDMLNNSIGIKHSQIHNGSIHSSTSSSNQYDASSKENMIQEIMKNIQIIRTEISQLEQQNPRSSLTESSIHNKKIIYKDLVGKLFNLIQSNKINVSSTSSSSSHNNNLKKNKSKKEIDESNKRNSFSGSDKANTS</sequence>